<accession>A0AA41FZX8</accession>
<sequence length="287" mass="30494">MPLDEDKYPAETGRRRFVKGVVGSAALSSVGVGGAAAVDATTDAAGEGGGTTQFVAVENTDGPAPRGMPIIPIEINGGELQGVWPEYDPDAGVAIARDFGGSGIDYSSAWFQYCGMQTAQGIYPQAEQDNLFRSSSGSYAWQGEVEDGTPLTVDMFDDYKEWGNGIGNAGIGKPASANWRSDGDVKTIPVQLIRSVEVEKMANGEGKYSSLPSSIQSFISEATADGFIAWLNKCTHFCCVPGFKTQEGSANFGAANDIYCQCHQSVYDPFSPIQKQFVALPRPPQTE</sequence>
<dbReference type="PROSITE" id="PS51318">
    <property type="entry name" value="TAT"/>
    <property type="match status" value="1"/>
</dbReference>
<dbReference type="InterPro" id="IPR006311">
    <property type="entry name" value="TAT_signal"/>
</dbReference>
<keyword evidence="5" id="KW-1015">Disulfide bond</keyword>
<dbReference type="RefSeq" id="WP_162411855.1">
    <property type="nucleotide sequence ID" value="NZ_JAHQXE010000001.1"/>
</dbReference>
<keyword evidence="8" id="KW-1185">Reference proteome</keyword>
<dbReference type="GO" id="GO:0046872">
    <property type="term" value="F:metal ion binding"/>
    <property type="evidence" value="ECO:0007669"/>
    <property type="project" value="UniProtKB-KW"/>
</dbReference>
<name>A0AA41FZX8_9EURY</name>
<dbReference type="EMBL" id="JAHQXE010000001">
    <property type="protein sequence ID" value="MBV0900871.1"/>
    <property type="molecule type" value="Genomic_DNA"/>
</dbReference>
<evidence type="ECO:0000313" key="7">
    <source>
        <dbReference type="EMBL" id="MBV0900871.1"/>
    </source>
</evidence>
<dbReference type="InterPro" id="IPR014349">
    <property type="entry name" value="Rieske_Fe-S_prot"/>
</dbReference>
<evidence type="ECO:0000256" key="5">
    <source>
        <dbReference type="ARBA" id="ARBA00023157"/>
    </source>
</evidence>
<reference evidence="7" key="1">
    <citation type="submission" date="2021-06" db="EMBL/GenBank/DDBJ databases">
        <title>New haloarchaea isolates fom saline soil.</title>
        <authorList>
            <person name="Duran-Viseras A."/>
            <person name="Sanchez-Porro C.S."/>
            <person name="Ventosa A."/>
        </authorList>
    </citation>
    <scope>NUCLEOTIDE SEQUENCE</scope>
    <source>
        <strain evidence="7">JCM 18369</strain>
    </source>
</reference>
<protein>
    <submittedName>
        <fullName evidence="7">Ubiquinol-cytochrome c reductase iron-sulfur subunit</fullName>
    </submittedName>
</protein>
<dbReference type="Proteomes" id="UP001166304">
    <property type="component" value="Unassembled WGS sequence"/>
</dbReference>
<dbReference type="SUPFAM" id="SSF50022">
    <property type="entry name" value="ISP domain"/>
    <property type="match status" value="1"/>
</dbReference>
<evidence type="ECO:0000256" key="3">
    <source>
        <dbReference type="ARBA" id="ARBA00023004"/>
    </source>
</evidence>
<dbReference type="AlphaFoldDB" id="A0AA41FZX8"/>
<evidence type="ECO:0000256" key="1">
    <source>
        <dbReference type="ARBA" id="ARBA00022714"/>
    </source>
</evidence>
<dbReference type="PANTHER" id="PTHR10134">
    <property type="entry name" value="CYTOCHROME B-C1 COMPLEX SUBUNIT RIESKE, MITOCHONDRIAL"/>
    <property type="match status" value="1"/>
</dbReference>
<dbReference type="GO" id="GO:0051537">
    <property type="term" value="F:2 iron, 2 sulfur cluster binding"/>
    <property type="evidence" value="ECO:0007669"/>
    <property type="project" value="UniProtKB-KW"/>
</dbReference>
<keyword evidence="1" id="KW-0001">2Fe-2S</keyword>
<gene>
    <name evidence="7" type="ORF">KTS37_03630</name>
</gene>
<dbReference type="InterPro" id="IPR017941">
    <property type="entry name" value="Rieske_2Fe-2S"/>
</dbReference>
<evidence type="ECO:0000256" key="4">
    <source>
        <dbReference type="ARBA" id="ARBA00023014"/>
    </source>
</evidence>
<dbReference type="PROSITE" id="PS51296">
    <property type="entry name" value="RIESKE"/>
    <property type="match status" value="1"/>
</dbReference>
<evidence type="ECO:0000259" key="6">
    <source>
        <dbReference type="PROSITE" id="PS51296"/>
    </source>
</evidence>
<keyword evidence="3" id="KW-0408">Iron</keyword>
<keyword evidence="4" id="KW-0411">Iron-sulfur</keyword>
<evidence type="ECO:0000313" key="8">
    <source>
        <dbReference type="Proteomes" id="UP001166304"/>
    </source>
</evidence>
<comment type="caution">
    <text evidence="7">The sequence shown here is derived from an EMBL/GenBank/DDBJ whole genome shotgun (WGS) entry which is preliminary data.</text>
</comment>
<dbReference type="InterPro" id="IPR036922">
    <property type="entry name" value="Rieske_2Fe-2S_sf"/>
</dbReference>
<keyword evidence="2" id="KW-0479">Metal-binding</keyword>
<evidence type="ECO:0000256" key="2">
    <source>
        <dbReference type="ARBA" id="ARBA00022723"/>
    </source>
</evidence>
<feature type="domain" description="Rieske" evidence="6">
    <location>
        <begin position="193"/>
        <end position="287"/>
    </location>
</feature>
<organism evidence="7 8">
    <name type="scientific">Haloarcula salina</name>
    <dbReference type="NCBI Taxonomy" id="1429914"/>
    <lineage>
        <taxon>Archaea</taxon>
        <taxon>Methanobacteriati</taxon>
        <taxon>Methanobacteriota</taxon>
        <taxon>Stenosarchaea group</taxon>
        <taxon>Halobacteria</taxon>
        <taxon>Halobacteriales</taxon>
        <taxon>Haloarculaceae</taxon>
        <taxon>Haloarcula</taxon>
    </lineage>
</organism>
<dbReference type="Gene3D" id="2.102.10.10">
    <property type="entry name" value="Rieske [2Fe-2S] iron-sulphur domain"/>
    <property type="match status" value="1"/>
</dbReference>
<proteinExistence type="predicted"/>